<dbReference type="AlphaFoldDB" id="A0A8J2RDL5"/>
<dbReference type="PANTHER" id="PTHR11730:SF6">
    <property type="entry name" value="AMMONIUM TRANSPORTER"/>
    <property type="match status" value="1"/>
</dbReference>
<keyword evidence="6 9" id="KW-0472">Membrane</keyword>
<evidence type="ECO:0000256" key="1">
    <source>
        <dbReference type="ARBA" id="ARBA00004141"/>
    </source>
</evidence>
<feature type="transmembrane region" description="Helical" evidence="9">
    <location>
        <begin position="171"/>
        <end position="191"/>
    </location>
</feature>
<evidence type="ECO:0000256" key="5">
    <source>
        <dbReference type="ARBA" id="ARBA00022989"/>
    </source>
</evidence>
<feature type="transmembrane region" description="Helical" evidence="9">
    <location>
        <begin position="21"/>
        <end position="39"/>
    </location>
</feature>
<dbReference type="Proteomes" id="UP000789390">
    <property type="component" value="Unassembled WGS sequence"/>
</dbReference>
<feature type="transmembrane region" description="Helical" evidence="9">
    <location>
        <begin position="140"/>
        <end position="159"/>
    </location>
</feature>
<keyword evidence="3" id="KW-0813">Transport</keyword>
<gene>
    <name evidence="11" type="ORF">DGAL_LOCUS2800</name>
</gene>
<keyword evidence="12" id="KW-1185">Reference proteome</keyword>
<feature type="domain" description="Ammonium transporter AmtB-like" evidence="10">
    <location>
        <begin position="1"/>
        <end position="313"/>
    </location>
</feature>
<comment type="similarity">
    <text evidence="2">Belongs to the ammonia transporter channel (TC 1.A.11.2) family.</text>
</comment>
<dbReference type="InterPro" id="IPR024041">
    <property type="entry name" value="NH4_transpt_AmtB-like_dom"/>
</dbReference>
<dbReference type="GO" id="GO:0008519">
    <property type="term" value="F:ammonium channel activity"/>
    <property type="evidence" value="ECO:0007669"/>
    <property type="project" value="InterPro"/>
</dbReference>
<evidence type="ECO:0000256" key="9">
    <source>
        <dbReference type="SAM" id="Phobius"/>
    </source>
</evidence>
<sequence>MIFANTASTLVNGGMAERMHLPCYFTYGILQTGVAYPILSRWCWNNSGWLKAMGYTDFSGSGVIHLYSGACGFVATWVIGPRTGRFQGDDSRRQGDPIPAHSLPFVNIGVMWLIFGFAGFNAASQLTISQPGDGYVVARATFNTFLACSSGGISSVIFIRFLPWWGRRWSYVNMVNGALSGMVAVCAGCNVLAPWSAFVTGCLGALAFVCGRSLVDKLKVDDLVDSFSIHYSAGLVGLVSAPFFVPDGILFKHDVASTTTLGVNLLGVVIITVWAVLWCLPLFLLLKHMGVLRVPLEMETRGLDVIEHREMAYHSSSDDPMTADSNGLPDLDVTATDRHHLVKRRRKGNAVQPTAVISSSSSGGGGHPSERGLSSV</sequence>
<keyword evidence="7" id="KW-0924">Ammonia transport</keyword>
<dbReference type="GO" id="GO:0005886">
    <property type="term" value="C:plasma membrane"/>
    <property type="evidence" value="ECO:0007669"/>
    <property type="project" value="TreeGrafter"/>
</dbReference>
<dbReference type="OrthoDB" id="534912at2759"/>
<evidence type="ECO:0000256" key="2">
    <source>
        <dbReference type="ARBA" id="ARBA00005887"/>
    </source>
</evidence>
<keyword evidence="5 9" id="KW-1133">Transmembrane helix</keyword>
<feature type="transmembrane region" description="Helical" evidence="9">
    <location>
        <begin position="265"/>
        <end position="286"/>
    </location>
</feature>
<evidence type="ECO:0000313" key="11">
    <source>
        <dbReference type="EMBL" id="CAH0100542.1"/>
    </source>
</evidence>
<keyword evidence="4 9" id="KW-0812">Transmembrane</keyword>
<evidence type="ECO:0000256" key="8">
    <source>
        <dbReference type="SAM" id="MobiDB-lite"/>
    </source>
</evidence>
<feature type="transmembrane region" description="Helical" evidence="9">
    <location>
        <begin position="100"/>
        <end position="120"/>
    </location>
</feature>
<comment type="caution">
    <text evidence="11">The sequence shown here is derived from an EMBL/GenBank/DDBJ whole genome shotgun (WGS) entry which is preliminary data.</text>
</comment>
<evidence type="ECO:0000313" key="12">
    <source>
        <dbReference type="Proteomes" id="UP000789390"/>
    </source>
</evidence>
<dbReference type="InterPro" id="IPR029020">
    <property type="entry name" value="Ammonium/urea_transptr"/>
</dbReference>
<protein>
    <recommendedName>
        <fullName evidence="10">Ammonium transporter AmtB-like domain-containing protein</fullName>
    </recommendedName>
</protein>
<proteinExistence type="inferred from homology"/>
<evidence type="ECO:0000256" key="4">
    <source>
        <dbReference type="ARBA" id="ARBA00022692"/>
    </source>
</evidence>
<comment type="subcellular location">
    <subcellularLocation>
        <location evidence="1">Membrane</location>
        <topology evidence="1">Multi-pass membrane protein</topology>
    </subcellularLocation>
</comment>
<dbReference type="Gene3D" id="1.10.3430.10">
    <property type="entry name" value="Ammonium transporter AmtB like domains"/>
    <property type="match status" value="1"/>
</dbReference>
<evidence type="ECO:0000256" key="3">
    <source>
        <dbReference type="ARBA" id="ARBA00022448"/>
    </source>
</evidence>
<reference evidence="11" key="1">
    <citation type="submission" date="2021-11" db="EMBL/GenBank/DDBJ databases">
        <authorList>
            <person name="Schell T."/>
        </authorList>
    </citation>
    <scope>NUCLEOTIDE SEQUENCE</scope>
    <source>
        <strain evidence="11">M5</strain>
    </source>
</reference>
<evidence type="ECO:0000256" key="7">
    <source>
        <dbReference type="ARBA" id="ARBA00023177"/>
    </source>
</evidence>
<dbReference type="PANTHER" id="PTHR11730">
    <property type="entry name" value="AMMONIUM TRANSPORTER"/>
    <property type="match status" value="1"/>
</dbReference>
<feature type="region of interest" description="Disordered" evidence="8">
    <location>
        <begin position="342"/>
        <end position="376"/>
    </location>
</feature>
<accession>A0A8J2RDL5</accession>
<evidence type="ECO:0000256" key="6">
    <source>
        <dbReference type="ARBA" id="ARBA00023136"/>
    </source>
</evidence>
<dbReference type="GO" id="GO:0097272">
    <property type="term" value="P:ammonium homeostasis"/>
    <property type="evidence" value="ECO:0007669"/>
    <property type="project" value="TreeGrafter"/>
</dbReference>
<dbReference type="Pfam" id="PF00909">
    <property type="entry name" value="Ammonium_transp"/>
    <property type="match status" value="1"/>
</dbReference>
<name>A0A8J2RDL5_9CRUS</name>
<dbReference type="InterPro" id="IPR018047">
    <property type="entry name" value="Ammonium_transpt_CS"/>
</dbReference>
<dbReference type="EMBL" id="CAKKLH010000039">
    <property type="protein sequence ID" value="CAH0100542.1"/>
    <property type="molecule type" value="Genomic_DNA"/>
</dbReference>
<dbReference type="PROSITE" id="PS01219">
    <property type="entry name" value="AMMONIUM_TRANSP"/>
    <property type="match status" value="1"/>
</dbReference>
<feature type="transmembrane region" description="Helical" evidence="9">
    <location>
        <begin position="227"/>
        <end position="245"/>
    </location>
</feature>
<feature type="transmembrane region" description="Helical" evidence="9">
    <location>
        <begin position="59"/>
        <end position="79"/>
    </location>
</feature>
<evidence type="ECO:0000259" key="10">
    <source>
        <dbReference type="Pfam" id="PF00909"/>
    </source>
</evidence>
<dbReference type="SUPFAM" id="SSF111352">
    <property type="entry name" value="Ammonium transporter"/>
    <property type="match status" value="1"/>
</dbReference>
<organism evidence="11 12">
    <name type="scientific">Daphnia galeata</name>
    <dbReference type="NCBI Taxonomy" id="27404"/>
    <lineage>
        <taxon>Eukaryota</taxon>
        <taxon>Metazoa</taxon>
        <taxon>Ecdysozoa</taxon>
        <taxon>Arthropoda</taxon>
        <taxon>Crustacea</taxon>
        <taxon>Branchiopoda</taxon>
        <taxon>Diplostraca</taxon>
        <taxon>Cladocera</taxon>
        <taxon>Anomopoda</taxon>
        <taxon>Daphniidae</taxon>
        <taxon>Daphnia</taxon>
    </lineage>
</organism>